<dbReference type="EMBL" id="SMGR01000001">
    <property type="protein sequence ID" value="TCL10235.1"/>
    <property type="molecule type" value="Genomic_DNA"/>
</dbReference>
<organism evidence="4 5">
    <name type="scientific">Shimia isoporae</name>
    <dbReference type="NCBI Taxonomy" id="647720"/>
    <lineage>
        <taxon>Bacteria</taxon>
        <taxon>Pseudomonadati</taxon>
        <taxon>Pseudomonadota</taxon>
        <taxon>Alphaproteobacteria</taxon>
        <taxon>Rhodobacterales</taxon>
        <taxon>Roseobacteraceae</taxon>
    </lineage>
</organism>
<evidence type="ECO:0000256" key="1">
    <source>
        <dbReference type="SAM" id="MobiDB-lite"/>
    </source>
</evidence>
<reference evidence="4 5" key="1">
    <citation type="submission" date="2019-03" db="EMBL/GenBank/DDBJ databases">
        <title>Genomic Encyclopedia of Archaeal and Bacterial Type Strains, Phase II (KMG-II): from individual species to whole genera.</title>
        <authorList>
            <person name="Goeker M."/>
        </authorList>
    </citation>
    <scope>NUCLEOTIDE SEQUENCE [LARGE SCALE GENOMIC DNA]</scope>
    <source>
        <strain evidence="4 5">DSM 26433</strain>
    </source>
</reference>
<feature type="signal peptide" evidence="2">
    <location>
        <begin position="1"/>
        <end position="23"/>
    </location>
</feature>
<dbReference type="SUPFAM" id="SSF110997">
    <property type="entry name" value="Sporulation related repeat"/>
    <property type="match status" value="1"/>
</dbReference>
<sequence>MKLTRVIAINVIVASLGLGVVHAQSFSPMDSPAEFPPASYQGKQYVDSRGCVYIRAGIDGSVAWVPRVTRDRKVVCGFKPTFDKPVAGTAPPPKIDKNVVQIQPAATPTDGPTLFGTPKKPQTTTAPAATATAPAAIAAPAPKTTVKKSTKKPLFTTPVAVPPATTTTTTAPKPVAAPTTTTTTTTTAPTQTRRTSTQPARAAGSASPCRGGATTYKGLKVRCGPQAESPVTPGSGTPTATPPKMRFNQQNSSLRRPPVGTVVREGEVASDVRVVPKHVYEANLLNNVSTEVPAGYRLAFDDGRLNTRRAEMTFAGKAQSDAIWERKVPRRMLTGIAVPVVVARDASVETPLAPAPVVSSRSAPAEKSLRLSGTTYVQVATFTEASAAQGTAKQVRKLGMPVRIGKYERAGTEHRMVLAGPFADQAAAEKALLKARSAGYSDAFLRK</sequence>
<dbReference type="OrthoDB" id="7843142at2"/>
<dbReference type="Proteomes" id="UP000295673">
    <property type="component" value="Unassembled WGS sequence"/>
</dbReference>
<feature type="compositionally biased region" description="Low complexity" evidence="1">
    <location>
        <begin position="117"/>
        <end position="131"/>
    </location>
</feature>
<dbReference type="Pfam" id="PF05036">
    <property type="entry name" value="SPOR"/>
    <property type="match status" value="1"/>
</dbReference>
<feature type="region of interest" description="Disordered" evidence="1">
    <location>
        <begin position="157"/>
        <end position="257"/>
    </location>
</feature>
<feature type="domain" description="SPOR" evidence="3">
    <location>
        <begin position="369"/>
        <end position="447"/>
    </location>
</feature>
<evidence type="ECO:0000313" key="4">
    <source>
        <dbReference type="EMBL" id="TCL10235.1"/>
    </source>
</evidence>
<dbReference type="GO" id="GO:0042834">
    <property type="term" value="F:peptidoglycan binding"/>
    <property type="evidence" value="ECO:0007669"/>
    <property type="project" value="InterPro"/>
</dbReference>
<accession>A0A4R1NPS2</accession>
<evidence type="ECO:0000256" key="2">
    <source>
        <dbReference type="SAM" id="SignalP"/>
    </source>
</evidence>
<gene>
    <name evidence="4" type="ORF">BXY66_2304</name>
</gene>
<dbReference type="InterPro" id="IPR007730">
    <property type="entry name" value="SPOR-like_dom"/>
</dbReference>
<keyword evidence="5" id="KW-1185">Reference proteome</keyword>
<keyword evidence="2" id="KW-0732">Signal</keyword>
<protein>
    <submittedName>
        <fullName evidence="4">Sporulation related protein</fullName>
    </submittedName>
</protein>
<feature type="compositionally biased region" description="Low complexity" evidence="1">
    <location>
        <begin position="229"/>
        <end position="243"/>
    </location>
</feature>
<feature type="chain" id="PRO_5020882725" evidence="2">
    <location>
        <begin position="24"/>
        <end position="447"/>
    </location>
</feature>
<comment type="caution">
    <text evidence="4">The sequence shown here is derived from an EMBL/GenBank/DDBJ whole genome shotgun (WGS) entry which is preliminary data.</text>
</comment>
<dbReference type="Gene3D" id="3.30.70.1070">
    <property type="entry name" value="Sporulation related repeat"/>
    <property type="match status" value="1"/>
</dbReference>
<feature type="region of interest" description="Disordered" evidence="1">
    <location>
        <begin position="107"/>
        <end position="131"/>
    </location>
</feature>
<dbReference type="AlphaFoldDB" id="A0A4R1NPS2"/>
<feature type="compositionally biased region" description="Low complexity" evidence="1">
    <location>
        <begin position="157"/>
        <end position="203"/>
    </location>
</feature>
<name>A0A4R1NPS2_9RHOB</name>
<dbReference type="PROSITE" id="PS51724">
    <property type="entry name" value="SPOR"/>
    <property type="match status" value="1"/>
</dbReference>
<proteinExistence type="predicted"/>
<evidence type="ECO:0000259" key="3">
    <source>
        <dbReference type="PROSITE" id="PS51724"/>
    </source>
</evidence>
<evidence type="ECO:0000313" key="5">
    <source>
        <dbReference type="Proteomes" id="UP000295673"/>
    </source>
</evidence>
<dbReference type="InterPro" id="IPR036680">
    <property type="entry name" value="SPOR-like_sf"/>
</dbReference>